<dbReference type="SMART" id="SM00220">
    <property type="entry name" value="S_TKc"/>
    <property type="match status" value="1"/>
</dbReference>
<dbReference type="EMBL" id="CP001804">
    <property type="protein sequence ID" value="ACY19219.1"/>
    <property type="molecule type" value="Genomic_DNA"/>
</dbReference>
<dbReference type="Pfam" id="PF00069">
    <property type="entry name" value="Pkinase"/>
    <property type="match status" value="1"/>
</dbReference>
<dbReference type="Pfam" id="PF08308">
    <property type="entry name" value="PEGA"/>
    <property type="match status" value="1"/>
</dbReference>
<evidence type="ECO:0000256" key="3">
    <source>
        <dbReference type="ARBA" id="ARBA00022777"/>
    </source>
</evidence>
<feature type="domain" description="Protein kinase" evidence="6">
    <location>
        <begin position="9"/>
        <end position="278"/>
    </location>
</feature>
<dbReference type="InterPro" id="IPR008271">
    <property type="entry name" value="Ser/Thr_kinase_AS"/>
</dbReference>
<protein>
    <submittedName>
        <fullName evidence="7">Serine/threonine protein kinase</fullName>
    </submittedName>
</protein>
<feature type="compositionally biased region" description="Pro residues" evidence="5">
    <location>
        <begin position="577"/>
        <end position="588"/>
    </location>
</feature>
<dbReference type="OrthoDB" id="9801841at2"/>
<feature type="compositionally biased region" description="Low complexity" evidence="5">
    <location>
        <begin position="440"/>
        <end position="480"/>
    </location>
</feature>
<dbReference type="InterPro" id="IPR000719">
    <property type="entry name" value="Prot_kinase_dom"/>
</dbReference>
<keyword evidence="4" id="KW-0067">ATP-binding</keyword>
<dbReference type="Gene3D" id="3.30.200.20">
    <property type="entry name" value="Phosphorylase Kinase, domain 1"/>
    <property type="match status" value="1"/>
</dbReference>
<accession>D0LT83</accession>
<dbReference type="Gene3D" id="1.10.510.10">
    <property type="entry name" value="Transferase(Phosphotransferase) domain 1"/>
    <property type="match status" value="1"/>
</dbReference>
<feature type="region of interest" description="Disordered" evidence="5">
    <location>
        <begin position="426"/>
        <end position="490"/>
    </location>
</feature>
<gene>
    <name evidence="7" type="ordered locus">Hoch_6755</name>
</gene>
<evidence type="ECO:0000256" key="2">
    <source>
        <dbReference type="ARBA" id="ARBA00022741"/>
    </source>
</evidence>
<dbReference type="PANTHER" id="PTHR43289">
    <property type="entry name" value="MITOGEN-ACTIVATED PROTEIN KINASE KINASE KINASE 20-RELATED"/>
    <property type="match status" value="1"/>
</dbReference>
<dbReference type="RefSeq" id="WP_012831811.1">
    <property type="nucleotide sequence ID" value="NC_013440.1"/>
</dbReference>
<keyword evidence="1" id="KW-0808">Transferase</keyword>
<dbReference type="Proteomes" id="UP000001880">
    <property type="component" value="Chromosome"/>
</dbReference>
<evidence type="ECO:0000256" key="5">
    <source>
        <dbReference type="SAM" id="MobiDB-lite"/>
    </source>
</evidence>
<keyword evidence="8" id="KW-1185">Reference proteome</keyword>
<dbReference type="HOGENOM" id="CLU_000288_63_44_7"/>
<sequence>MIGQEIGNYRVTGLLSKGGMGAVYTAEHVSIGRTAAIKVLLPEVSSRPELVKRFFTEARATAAIGHPGIVEIFDFGRMDDGTAYLAMELLAGAPLGQRLQKPMENARALALMEHIASALAAAHEKGIVHRDLKPPNIMLVPDSGVRFGERTKLLDFGIAKLTEDDLGKEFATRTGTIMGTPAYMAPEQCRGSSQIDHRADLYALGCVFFHMLCARPPFLAGGAGEIIGMQQFVPPPRPRSFNRDVPPEIENLIMQLLEKEPDKRVQSTEQLLVVLSALTTHVSAPEQGWGFAERKRSASEAGASGPVAQARGSSSGELPTADLTTGGTGAIDTDGATVSAADLADSALAQTGHDRPAAAGSPPTTLHSSTDDALVASTQPTTLHSAVHAAPSQPPAPPRRRAAYIGAAGAVAALIGIWFATVGGGDDDDDASPAQSEPVAATATTSPAPSATPTTATATATPGADGSAAGDEVAGSAAMDNDGDAAGDGTSATADIAEASATVRVTIRSQPEGATVTLGERVLGETPLEGYELPRGDEPVLLRISKRGHRAQELSIVPDGDREQQVTLERRRRRPAPRAPSPSQPSRPDPNSTVNPF</sequence>
<feature type="compositionally biased region" description="Low complexity" evidence="5">
    <location>
        <begin position="320"/>
        <end position="330"/>
    </location>
</feature>
<dbReference type="InterPro" id="IPR011009">
    <property type="entry name" value="Kinase-like_dom_sf"/>
</dbReference>
<organism evidence="7 8">
    <name type="scientific">Haliangium ochraceum (strain DSM 14365 / JCM 11303 / SMP-2)</name>
    <dbReference type="NCBI Taxonomy" id="502025"/>
    <lineage>
        <taxon>Bacteria</taxon>
        <taxon>Pseudomonadati</taxon>
        <taxon>Myxococcota</taxon>
        <taxon>Polyangia</taxon>
        <taxon>Haliangiales</taxon>
        <taxon>Kofleriaceae</taxon>
        <taxon>Haliangium</taxon>
    </lineage>
</organism>
<dbReference type="STRING" id="502025.Hoch_6755"/>
<dbReference type="PROSITE" id="PS00108">
    <property type="entry name" value="PROTEIN_KINASE_ST"/>
    <property type="match status" value="1"/>
</dbReference>
<reference evidence="7 8" key="1">
    <citation type="journal article" date="2010" name="Stand. Genomic Sci.">
        <title>Complete genome sequence of Haliangium ochraceum type strain (SMP-2).</title>
        <authorList>
            <consortium name="US DOE Joint Genome Institute (JGI-PGF)"/>
            <person name="Ivanova N."/>
            <person name="Daum C."/>
            <person name="Lang E."/>
            <person name="Abt B."/>
            <person name="Kopitz M."/>
            <person name="Saunders E."/>
            <person name="Lapidus A."/>
            <person name="Lucas S."/>
            <person name="Glavina Del Rio T."/>
            <person name="Nolan M."/>
            <person name="Tice H."/>
            <person name="Copeland A."/>
            <person name="Cheng J.F."/>
            <person name="Chen F."/>
            <person name="Bruce D."/>
            <person name="Goodwin L."/>
            <person name="Pitluck S."/>
            <person name="Mavromatis K."/>
            <person name="Pati A."/>
            <person name="Mikhailova N."/>
            <person name="Chen A."/>
            <person name="Palaniappan K."/>
            <person name="Land M."/>
            <person name="Hauser L."/>
            <person name="Chang Y.J."/>
            <person name="Jeffries C.D."/>
            <person name="Detter J.C."/>
            <person name="Brettin T."/>
            <person name="Rohde M."/>
            <person name="Goker M."/>
            <person name="Bristow J."/>
            <person name="Markowitz V."/>
            <person name="Eisen J.A."/>
            <person name="Hugenholtz P."/>
            <person name="Kyrpides N.C."/>
            <person name="Klenk H.P."/>
        </authorList>
    </citation>
    <scope>NUCLEOTIDE SEQUENCE [LARGE SCALE GENOMIC DNA]</scope>
    <source>
        <strain evidence="8">DSM 14365 / CIP 107738 / JCM 11303 / AJ 13395 / SMP-2</strain>
    </source>
</reference>
<dbReference type="eggNOG" id="COG0515">
    <property type="taxonomic scope" value="Bacteria"/>
</dbReference>
<dbReference type="SUPFAM" id="SSF56112">
    <property type="entry name" value="Protein kinase-like (PK-like)"/>
    <property type="match status" value="1"/>
</dbReference>
<keyword evidence="7" id="KW-0723">Serine/threonine-protein kinase</keyword>
<evidence type="ECO:0000313" key="8">
    <source>
        <dbReference type="Proteomes" id="UP000001880"/>
    </source>
</evidence>
<keyword evidence="2" id="KW-0547">Nucleotide-binding</keyword>
<dbReference type="InterPro" id="IPR013229">
    <property type="entry name" value="PEGA"/>
</dbReference>
<dbReference type="CDD" id="cd14014">
    <property type="entry name" value="STKc_PknB_like"/>
    <property type="match status" value="1"/>
</dbReference>
<feature type="region of interest" description="Disordered" evidence="5">
    <location>
        <begin position="289"/>
        <end position="330"/>
    </location>
</feature>
<dbReference type="AlphaFoldDB" id="D0LT83"/>
<keyword evidence="3 7" id="KW-0418">Kinase</keyword>
<evidence type="ECO:0000256" key="4">
    <source>
        <dbReference type="ARBA" id="ARBA00022840"/>
    </source>
</evidence>
<dbReference type="GO" id="GO:0004674">
    <property type="term" value="F:protein serine/threonine kinase activity"/>
    <property type="evidence" value="ECO:0007669"/>
    <property type="project" value="UniProtKB-KW"/>
</dbReference>
<feature type="region of interest" description="Disordered" evidence="5">
    <location>
        <begin position="548"/>
        <end position="597"/>
    </location>
</feature>
<evidence type="ECO:0000256" key="1">
    <source>
        <dbReference type="ARBA" id="ARBA00022679"/>
    </source>
</evidence>
<name>D0LT83_HALO1</name>
<feature type="region of interest" description="Disordered" evidence="5">
    <location>
        <begin position="352"/>
        <end position="371"/>
    </location>
</feature>
<proteinExistence type="predicted"/>
<dbReference type="GO" id="GO:0005524">
    <property type="term" value="F:ATP binding"/>
    <property type="evidence" value="ECO:0007669"/>
    <property type="project" value="UniProtKB-KW"/>
</dbReference>
<dbReference type="PANTHER" id="PTHR43289:SF6">
    <property type="entry name" value="SERINE_THREONINE-PROTEIN KINASE NEKL-3"/>
    <property type="match status" value="1"/>
</dbReference>
<dbReference type="KEGG" id="hoh:Hoch_6755"/>
<evidence type="ECO:0000259" key="6">
    <source>
        <dbReference type="PROSITE" id="PS50011"/>
    </source>
</evidence>
<dbReference type="PROSITE" id="PS50011">
    <property type="entry name" value="PROTEIN_KINASE_DOM"/>
    <property type="match status" value="1"/>
</dbReference>
<evidence type="ECO:0000313" key="7">
    <source>
        <dbReference type="EMBL" id="ACY19219.1"/>
    </source>
</evidence>